<comment type="pathway">
    <text evidence="3 12">Metabolic intermediate biosynthesis; chorismate biosynthesis; chorismate from D-erythrose 4-phosphate and phosphoenolpyruvate: step 2/7.</text>
</comment>
<keyword evidence="12" id="KW-0963">Cytoplasm</keyword>
<feature type="binding site" evidence="12">
    <location>
        <position position="246"/>
    </location>
    <ligand>
        <name>Zn(2+)</name>
        <dbReference type="ChEBI" id="CHEBI:29105"/>
    </ligand>
</feature>
<evidence type="ECO:0000259" key="13">
    <source>
        <dbReference type="Pfam" id="PF01761"/>
    </source>
</evidence>
<dbReference type="GO" id="GO:0046872">
    <property type="term" value="F:metal ion binding"/>
    <property type="evidence" value="ECO:0007669"/>
    <property type="project" value="UniProtKB-KW"/>
</dbReference>
<dbReference type="GO" id="GO:0008652">
    <property type="term" value="P:amino acid biosynthetic process"/>
    <property type="evidence" value="ECO:0007669"/>
    <property type="project" value="UniProtKB-KW"/>
</dbReference>
<reference evidence="16 17" key="1">
    <citation type="journal article" date="2010" name="Stand. Genomic Sci.">
        <title>Complete genome sequence of Ilyobacter polytropus type strain (CuHbu1).</title>
        <authorList>
            <person name="Sikorski J."/>
            <person name="Chertkov O."/>
            <person name="Lapidus A."/>
            <person name="Nolan M."/>
            <person name="Lucas S."/>
            <person name="Del Rio T.G."/>
            <person name="Tice H."/>
            <person name="Cheng J.F."/>
            <person name="Tapia R."/>
            <person name="Han C."/>
            <person name="Goodwin L."/>
            <person name="Pitluck S."/>
            <person name="Liolios K."/>
            <person name="Ivanova N."/>
            <person name="Mavromatis K."/>
            <person name="Mikhailova N."/>
            <person name="Pati A."/>
            <person name="Chen A."/>
            <person name="Palaniappan K."/>
            <person name="Land M."/>
            <person name="Hauser L."/>
            <person name="Chang Y.J."/>
            <person name="Jeffries C.D."/>
            <person name="Brambilla E."/>
            <person name="Yasawong M."/>
            <person name="Rohde M."/>
            <person name="Pukall R."/>
            <person name="Spring S."/>
            <person name="Goker M."/>
            <person name="Woyke T."/>
            <person name="Bristow J."/>
            <person name="Eisen J.A."/>
            <person name="Markowitz V."/>
            <person name="Hugenholtz P."/>
            <person name="Kyrpides N.C."/>
            <person name="Klenk H.P."/>
        </authorList>
    </citation>
    <scope>NUCLEOTIDE SEQUENCE [LARGE SCALE GENOMIC DNA]</scope>
    <source>
        <strain evidence="17">ATCC 51220 / DSM 2926 / LMG 16218 / CuHBu1</strain>
    </source>
</reference>
<comment type="similarity">
    <text evidence="4 12">Belongs to the sugar phosphate cyclases superfamily. Dehydroquinate synthase family.</text>
</comment>
<comment type="subcellular location">
    <subcellularLocation>
        <location evidence="12">Cytoplasm</location>
    </subcellularLocation>
</comment>
<dbReference type="HAMAP" id="MF_00110">
    <property type="entry name" value="DHQ_synthase"/>
    <property type="match status" value="1"/>
</dbReference>
<gene>
    <name evidence="12" type="primary">aroB</name>
    <name evidence="16" type="ordered locus">Ilyop_1201</name>
</gene>
<evidence type="ECO:0000256" key="3">
    <source>
        <dbReference type="ARBA" id="ARBA00004661"/>
    </source>
</evidence>
<dbReference type="PANTHER" id="PTHR43622">
    <property type="entry name" value="3-DEHYDROQUINATE SYNTHASE"/>
    <property type="match status" value="1"/>
</dbReference>
<dbReference type="Gene3D" id="3.30.420.150">
    <property type="entry name" value="Exopolyphosphatase. Domain 2"/>
    <property type="match status" value="1"/>
</dbReference>
<evidence type="ECO:0000256" key="9">
    <source>
        <dbReference type="ARBA" id="ARBA00023141"/>
    </source>
</evidence>
<evidence type="ECO:0000256" key="1">
    <source>
        <dbReference type="ARBA" id="ARBA00001393"/>
    </source>
</evidence>
<dbReference type="AlphaFoldDB" id="E3H8K0"/>
<dbReference type="KEGG" id="ipo:Ilyop_1201"/>
<dbReference type="GO" id="GO:0009073">
    <property type="term" value="P:aromatic amino acid family biosynthetic process"/>
    <property type="evidence" value="ECO:0007669"/>
    <property type="project" value="UniProtKB-KW"/>
</dbReference>
<name>E3H8K0_ILYPC</name>
<dbReference type="STRING" id="572544.Ilyop_1201"/>
<accession>E3H8K0</accession>
<comment type="cofactor">
    <cofactor evidence="12">
        <name>Co(2+)</name>
        <dbReference type="ChEBI" id="CHEBI:48828"/>
    </cofactor>
    <cofactor evidence="12">
        <name>Zn(2+)</name>
        <dbReference type="ChEBI" id="CHEBI:29105"/>
    </cofactor>
    <text evidence="12">Binds 1 divalent metal cation per subunit. Can use either Co(2+) or Zn(2+).</text>
</comment>
<dbReference type="GO" id="GO:0000166">
    <property type="term" value="F:nucleotide binding"/>
    <property type="evidence" value="ECO:0007669"/>
    <property type="project" value="UniProtKB-KW"/>
</dbReference>
<evidence type="ECO:0000259" key="14">
    <source>
        <dbReference type="Pfam" id="PF02541"/>
    </source>
</evidence>
<dbReference type="PANTHER" id="PTHR43622:SF7">
    <property type="entry name" value="3-DEHYDROQUINATE SYNTHASE, CHLOROPLASTIC"/>
    <property type="match status" value="1"/>
</dbReference>
<dbReference type="Gene3D" id="1.20.1090.10">
    <property type="entry name" value="Dehydroquinate synthase-like - alpha domain"/>
    <property type="match status" value="1"/>
</dbReference>
<feature type="binding site" evidence="12">
    <location>
        <position position="150"/>
    </location>
    <ligand>
        <name>NAD(+)</name>
        <dbReference type="ChEBI" id="CHEBI:57540"/>
    </ligand>
</feature>
<protein>
    <recommendedName>
        <fullName evidence="5 12">3-dehydroquinate synthase</fullName>
        <shortName evidence="12">DHQS</shortName>
        <ecNumber evidence="5 12">4.2.3.4</ecNumber>
    </recommendedName>
</protein>
<dbReference type="Pfam" id="PF02541">
    <property type="entry name" value="Ppx-GppA"/>
    <property type="match status" value="1"/>
</dbReference>
<comment type="cofactor">
    <cofactor evidence="2 12">
        <name>NAD(+)</name>
        <dbReference type="ChEBI" id="CHEBI:57540"/>
    </cofactor>
</comment>
<dbReference type="SUPFAM" id="SSF53067">
    <property type="entry name" value="Actin-like ATPase domain"/>
    <property type="match status" value="2"/>
</dbReference>
<dbReference type="eggNOG" id="COG0248">
    <property type="taxonomic scope" value="Bacteria"/>
</dbReference>
<dbReference type="GO" id="GO:0005737">
    <property type="term" value="C:cytoplasm"/>
    <property type="evidence" value="ECO:0007669"/>
    <property type="project" value="UniProtKB-SubCell"/>
</dbReference>
<feature type="domain" description="Ppx/GppA phosphatase N-terminal" evidence="14">
    <location>
        <begin position="397"/>
        <end position="658"/>
    </location>
</feature>
<evidence type="ECO:0000256" key="4">
    <source>
        <dbReference type="ARBA" id="ARBA00005412"/>
    </source>
</evidence>
<evidence type="ECO:0000259" key="15">
    <source>
        <dbReference type="Pfam" id="PF24621"/>
    </source>
</evidence>
<keyword evidence="17" id="KW-1185">Reference proteome</keyword>
<evidence type="ECO:0000313" key="16">
    <source>
        <dbReference type="EMBL" id="ADO82982.1"/>
    </source>
</evidence>
<feature type="domain" description="3-dehydroquinate synthase C-terminal" evidence="15">
    <location>
        <begin position="180"/>
        <end position="323"/>
    </location>
</feature>
<dbReference type="FunFam" id="3.40.50.1970:FF:000001">
    <property type="entry name" value="3-dehydroquinate synthase"/>
    <property type="match status" value="1"/>
</dbReference>
<keyword evidence="12" id="KW-0862">Zinc</keyword>
<dbReference type="UniPathway" id="UPA00053">
    <property type="reaction ID" value="UER00085"/>
</dbReference>
<dbReference type="CDD" id="cd08195">
    <property type="entry name" value="DHQS"/>
    <property type="match status" value="1"/>
</dbReference>
<dbReference type="NCBIfam" id="TIGR01357">
    <property type="entry name" value="aroB"/>
    <property type="match status" value="1"/>
</dbReference>
<keyword evidence="6 12" id="KW-0028">Amino-acid biosynthesis</keyword>
<feature type="binding site" evidence="12">
    <location>
        <position position="183"/>
    </location>
    <ligand>
        <name>Zn(2+)</name>
        <dbReference type="ChEBI" id="CHEBI:29105"/>
    </ligand>
</feature>
<dbReference type="EMBL" id="CP002281">
    <property type="protein sequence ID" value="ADO82982.1"/>
    <property type="molecule type" value="Genomic_DNA"/>
</dbReference>
<feature type="domain" description="3-dehydroquinate synthase N-terminal" evidence="13">
    <location>
        <begin position="67"/>
        <end position="178"/>
    </location>
</feature>
<evidence type="ECO:0000256" key="7">
    <source>
        <dbReference type="ARBA" id="ARBA00022723"/>
    </source>
</evidence>
<dbReference type="eggNOG" id="COG0337">
    <property type="taxonomic scope" value="Bacteria"/>
</dbReference>
<sequence>MMKEIRMDLGDRSYPILLDKGIIGELKNYVTKYEKIILVSNTKVGALYSEKVLDILENTGKNISYFEISDGEEHKSIESAFGIYDFMVENDFDRSSLIISLGGGVITDLGGYVAATYMRGIDFIQIPTSLLSQVDASIGGKVAVNHPKAKNLIGAFYQPKLVLIDVDFLKTLPEKEFKAGMGEIIKHSFLKDDDYYDYLVENAQAVKDLQPEEIIEVIKRSCVIKKNIVEEDEKEKGIRAIVNLGHTYAHALETATEYKGYSHGEAVAKGIIYEILLSQKLGYVEKEFLDRGKIIFDKYEIDCEPVKIEIERLIALMKKDKKNTGGKIKFVLPTGKGTVSVEDVSEDIIREINQEIDNRVIKGVVDIGTNSCRLFISEVEKNENKYSIKRKFRKYLEITKLGEDVNKNGYLLDSAINRTVDVLKNYSEKMASYGVAEKLVCATSATRDSSNREDFIRKVKNESGLEIKCITGDEEASLSFKGASDDIEGELLLIDIGGGSTEFINGSKNDINFMKSFDIGAVRVTEKFFVNDNHCEENIKLAEQWVKSQIKEAKDLSKRDFILVGVAGTVTTNVTVYEKMVDYDPEKVHMYNLTMANVEENIKLYLSKNIEERKKIKGLPPKRAEVIIAGTFILKWIMETLERDEILVSENDILEGMMES</sequence>
<dbReference type="InterPro" id="IPR030960">
    <property type="entry name" value="DHQS/DOIS_N"/>
</dbReference>
<dbReference type="Gene3D" id="3.40.50.1970">
    <property type="match status" value="1"/>
</dbReference>
<proteinExistence type="inferred from homology"/>
<dbReference type="InterPro" id="IPR016037">
    <property type="entry name" value="DHQ_synth_AroB"/>
</dbReference>
<feature type="binding site" evidence="12">
    <location>
        <begin position="128"/>
        <end position="129"/>
    </location>
    <ligand>
        <name>NAD(+)</name>
        <dbReference type="ChEBI" id="CHEBI:57540"/>
    </ligand>
</feature>
<dbReference type="InterPro" id="IPR043129">
    <property type="entry name" value="ATPase_NBD"/>
</dbReference>
<dbReference type="GO" id="GO:0009423">
    <property type="term" value="P:chorismate biosynthetic process"/>
    <property type="evidence" value="ECO:0007669"/>
    <property type="project" value="UniProtKB-UniRule"/>
</dbReference>
<feature type="binding site" evidence="12">
    <location>
        <position position="263"/>
    </location>
    <ligand>
        <name>Zn(2+)</name>
        <dbReference type="ChEBI" id="CHEBI:29105"/>
    </ligand>
</feature>
<dbReference type="Pfam" id="PF24621">
    <property type="entry name" value="DHQS_C"/>
    <property type="match status" value="1"/>
</dbReference>
<feature type="binding site" evidence="12">
    <location>
        <begin position="168"/>
        <end position="171"/>
    </location>
    <ligand>
        <name>NAD(+)</name>
        <dbReference type="ChEBI" id="CHEBI:57540"/>
    </ligand>
</feature>
<keyword evidence="11 12" id="KW-0170">Cobalt</keyword>
<keyword evidence="10 12" id="KW-0456">Lyase</keyword>
<keyword evidence="7 12" id="KW-0479">Metal-binding</keyword>
<dbReference type="Pfam" id="PF01761">
    <property type="entry name" value="DHQ_synthase"/>
    <property type="match status" value="1"/>
</dbReference>
<feature type="binding site" evidence="12">
    <location>
        <begin position="104"/>
        <end position="108"/>
    </location>
    <ligand>
        <name>NAD(+)</name>
        <dbReference type="ChEBI" id="CHEBI:57540"/>
    </ligand>
</feature>
<feature type="binding site" evidence="12">
    <location>
        <begin position="70"/>
        <end position="75"/>
    </location>
    <ligand>
        <name>NAD(+)</name>
        <dbReference type="ChEBI" id="CHEBI:57540"/>
    </ligand>
</feature>
<organism evidence="16 17">
    <name type="scientific">Ilyobacter polytropus (strain ATCC 51220 / DSM 2926 / LMG 16218 / CuHBu1)</name>
    <dbReference type="NCBI Taxonomy" id="572544"/>
    <lineage>
        <taxon>Bacteria</taxon>
        <taxon>Fusobacteriati</taxon>
        <taxon>Fusobacteriota</taxon>
        <taxon>Fusobacteriia</taxon>
        <taxon>Fusobacteriales</taxon>
        <taxon>Fusobacteriaceae</taxon>
        <taxon>Ilyobacter</taxon>
    </lineage>
</organism>
<dbReference type="HOGENOM" id="CLU_025862_1_0_0"/>
<dbReference type="Gene3D" id="3.30.420.40">
    <property type="match status" value="1"/>
</dbReference>
<evidence type="ECO:0000256" key="2">
    <source>
        <dbReference type="ARBA" id="ARBA00001911"/>
    </source>
</evidence>
<evidence type="ECO:0000256" key="6">
    <source>
        <dbReference type="ARBA" id="ARBA00022605"/>
    </source>
</evidence>
<evidence type="ECO:0000313" key="17">
    <source>
        <dbReference type="Proteomes" id="UP000006875"/>
    </source>
</evidence>
<keyword evidence="8 12" id="KW-0520">NAD</keyword>
<comment type="catalytic activity">
    <reaction evidence="1 12">
        <text>7-phospho-2-dehydro-3-deoxy-D-arabino-heptonate = 3-dehydroquinate + phosphate</text>
        <dbReference type="Rhea" id="RHEA:21968"/>
        <dbReference type="ChEBI" id="CHEBI:32364"/>
        <dbReference type="ChEBI" id="CHEBI:43474"/>
        <dbReference type="ChEBI" id="CHEBI:58394"/>
        <dbReference type="EC" id="4.2.3.4"/>
    </reaction>
</comment>
<dbReference type="InterPro" id="IPR056179">
    <property type="entry name" value="DHQS_C"/>
</dbReference>
<evidence type="ECO:0000256" key="12">
    <source>
        <dbReference type="HAMAP-Rule" id="MF_00110"/>
    </source>
</evidence>
<evidence type="ECO:0000256" key="10">
    <source>
        <dbReference type="ARBA" id="ARBA00023239"/>
    </source>
</evidence>
<evidence type="ECO:0000256" key="8">
    <source>
        <dbReference type="ARBA" id="ARBA00023027"/>
    </source>
</evidence>
<feature type="binding site" evidence="12">
    <location>
        <position position="141"/>
    </location>
    <ligand>
        <name>NAD(+)</name>
        <dbReference type="ChEBI" id="CHEBI:57540"/>
    </ligand>
</feature>
<dbReference type="InterPro" id="IPR050071">
    <property type="entry name" value="Dehydroquinate_synthase"/>
</dbReference>
<dbReference type="SUPFAM" id="SSF56796">
    <property type="entry name" value="Dehydroquinate synthase-like"/>
    <property type="match status" value="1"/>
</dbReference>
<evidence type="ECO:0000256" key="11">
    <source>
        <dbReference type="ARBA" id="ARBA00023285"/>
    </source>
</evidence>
<dbReference type="EC" id="4.2.3.4" evidence="5 12"/>
<keyword evidence="9 12" id="KW-0057">Aromatic amino acid biosynthesis</keyword>
<keyword evidence="12" id="KW-0547">Nucleotide-binding</keyword>
<comment type="function">
    <text evidence="12">Catalyzes the conversion of 3-deoxy-D-arabino-heptulosonate 7-phosphate (DAHP) to dehydroquinate (DHQ).</text>
</comment>
<dbReference type="GO" id="GO:0003856">
    <property type="term" value="F:3-dehydroquinate synthase activity"/>
    <property type="evidence" value="ECO:0007669"/>
    <property type="project" value="UniProtKB-UniRule"/>
</dbReference>
<dbReference type="Proteomes" id="UP000006875">
    <property type="component" value="Chromosome"/>
</dbReference>
<evidence type="ECO:0000256" key="5">
    <source>
        <dbReference type="ARBA" id="ARBA00013031"/>
    </source>
</evidence>
<dbReference type="InterPro" id="IPR003695">
    <property type="entry name" value="Ppx_GppA_N"/>
</dbReference>